<protein>
    <recommendedName>
        <fullName evidence="4">VCBS repeat-containing protein</fullName>
    </recommendedName>
</protein>
<keyword evidence="3" id="KW-1185">Reference proteome</keyword>
<dbReference type="InParanoid" id="A0A371RKS4"/>
<gene>
    <name evidence="2" type="ORF">DX908_12765</name>
</gene>
<dbReference type="RefSeq" id="WP_116392690.1">
    <property type="nucleotide sequence ID" value="NZ_QUQO01000001.1"/>
</dbReference>
<reference evidence="2 3" key="1">
    <citation type="submission" date="2018-08" db="EMBL/GenBank/DDBJ databases">
        <title>Parvularcula sp. SM1705, isolated from surface water of the South Sea China.</title>
        <authorList>
            <person name="Sun L."/>
        </authorList>
    </citation>
    <scope>NUCLEOTIDE SEQUENCE [LARGE SCALE GENOMIC DNA]</scope>
    <source>
        <strain evidence="2 3">SM1705</strain>
    </source>
</reference>
<feature type="chain" id="PRO_5016688912" description="VCBS repeat-containing protein" evidence="1">
    <location>
        <begin position="23"/>
        <end position="292"/>
    </location>
</feature>
<dbReference type="OrthoDB" id="9903246at2"/>
<accession>A0A371RKS4</accession>
<evidence type="ECO:0000256" key="1">
    <source>
        <dbReference type="SAM" id="SignalP"/>
    </source>
</evidence>
<proteinExistence type="predicted"/>
<dbReference type="EMBL" id="QUQO01000001">
    <property type="protein sequence ID" value="RFB06057.1"/>
    <property type="molecule type" value="Genomic_DNA"/>
</dbReference>
<keyword evidence="1" id="KW-0732">Signal</keyword>
<sequence>MKVNTLTSGTTVAAVAALAVVASLTNQGLKSPADETPPQTLKGEIIEEGAPVLTEARTALRPDFSVSLLSETSGAIHEEGGDIEFCVPLVFPEATCLPRDRILKLDGRPIDRLTPDGAPRFDKLLMVHPTDFREPEREVRTCEVFARLKSEEWGAMTTAGMAAEARFERYCGLMALARVAQPARTSRLSDKGLTEAEIESVPGEAWPHFGERFSDSPIFSRDEKDERRWNGNTETLLMTVQDIAVADFDDDGFAERLLVVAGRARGGSAGFSSFMLFEHDDQGVGLRQVVWE</sequence>
<name>A0A371RKS4_9PROT</name>
<dbReference type="Proteomes" id="UP000264589">
    <property type="component" value="Unassembled WGS sequence"/>
</dbReference>
<evidence type="ECO:0008006" key="4">
    <source>
        <dbReference type="Google" id="ProtNLM"/>
    </source>
</evidence>
<dbReference type="AlphaFoldDB" id="A0A371RKS4"/>
<comment type="caution">
    <text evidence="2">The sequence shown here is derived from an EMBL/GenBank/DDBJ whole genome shotgun (WGS) entry which is preliminary data.</text>
</comment>
<feature type="signal peptide" evidence="1">
    <location>
        <begin position="1"/>
        <end position="22"/>
    </location>
</feature>
<evidence type="ECO:0000313" key="3">
    <source>
        <dbReference type="Proteomes" id="UP000264589"/>
    </source>
</evidence>
<organism evidence="2 3">
    <name type="scientific">Parvularcula marina</name>
    <dbReference type="NCBI Taxonomy" id="2292771"/>
    <lineage>
        <taxon>Bacteria</taxon>
        <taxon>Pseudomonadati</taxon>
        <taxon>Pseudomonadota</taxon>
        <taxon>Alphaproteobacteria</taxon>
        <taxon>Parvularculales</taxon>
        <taxon>Parvularculaceae</taxon>
        <taxon>Parvularcula</taxon>
    </lineage>
</organism>
<evidence type="ECO:0000313" key="2">
    <source>
        <dbReference type="EMBL" id="RFB06057.1"/>
    </source>
</evidence>